<name>A0AAU7CH02_9BACT</name>
<protein>
    <recommendedName>
        <fullName evidence="2">DUF1778 domain-containing protein</fullName>
    </recommendedName>
</protein>
<dbReference type="RefSeq" id="WP_406697289.1">
    <property type="nucleotide sequence ID" value="NZ_CP155447.1"/>
</dbReference>
<organism evidence="1">
    <name type="scientific">Singulisphaera sp. Ch08</name>
    <dbReference type="NCBI Taxonomy" id="3120278"/>
    <lineage>
        <taxon>Bacteria</taxon>
        <taxon>Pseudomonadati</taxon>
        <taxon>Planctomycetota</taxon>
        <taxon>Planctomycetia</taxon>
        <taxon>Isosphaerales</taxon>
        <taxon>Isosphaeraceae</taxon>
        <taxon>Singulisphaera</taxon>
    </lineage>
</organism>
<dbReference type="AlphaFoldDB" id="A0AAU7CH02"/>
<accession>A0AAU7CH02</accession>
<evidence type="ECO:0008006" key="2">
    <source>
        <dbReference type="Google" id="ProtNLM"/>
    </source>
</evidence>
<sequence length="62" mass="7256">MSERTRQRTRSQDRLLREAQIQPERSFNRYVNAMILATRNANLVDLAKFAVHKLTMAGQKPK</sequence>
<gene>
    <name evidence="1" type="ORF">V5E97_00465</name>
</gene>
<reference evidence="1" key="1">
    <citation type="submission" date="2024-05" db="EMBL/GenBank/DDBJ databases">
        <title>Planctomycetes of the genus Singulisphaera possess chitinolytic capabilities.</title>
        <authorList>
            <person name="Ivanova A."/>
        </authorList>
    </citation>
    <scope>NUCLEOTIDE SEQUENCE</scope>
    <source>
        <strain evidence="1">Ch08T</strain>
    </source>
</reference>
<proteinExistence type="predicted"/>
<evidence type="ECO:0000313" key="1">
    <source>
        <dbReference type="EMBL" id="XBH04521.1"/>
    </source>
</evidence>
<dbReference type="EMBL" id="CP155447">
    <property type="protein sequence ID" value="XBH04521.1"/>
    <property type="molecule type" value="Genomic_DNA"/>
</dbReference>